<evidence type="ECO:0000313" key="3">
    <source>
        <dbReference type="Proteomes" id="UP000502677"/>
    </source>
</evidence>
<gene>
    <name evidence="2" type="ORF">G7068_13070</name>
</gene>
<evidence type="ECO:0000256" key="1">
    <source>
        <dbReference type="SAM" id="Phobius"/>
    </source>
</evidence>
<dbReference type="AlphaFoldDB" id="A0A6G7XHD6"/>
<keyword evidence="1" id="KW-1133">Transmembrane helix</keyword>
<name>A0A6G7XHD6_9MICO</name>
<dbReference type="KEGG" id="lvi:G7068_13070"/>
<dbReference type="Proteomes" id="UP000502677">
    <property type="component" value="Chromosome"/>
</dbReference>
<dbReference type="EMBL" id="CP049863">
    <property type="protein sequence ID" value="QIK64024.1"/>
    <property type="molecule type" value="Genomic_DNA"/>
</dbReference>
<dbReference type="RefSeq" id="WP_166292364.1">
    <property type="nucleotide sequence ID" value="NZ_CP049863.1"/>
</dbReference>
<keyword evidence="1" id="KW-0812">Transmembrane</keyword>
<accession>A0A6G7XHD6</accession>
<keyword evidence="1" id="KW-0472">Membrane</keyword>
<protein>
    <submittedName>
        <fullName evidence="2">Uncharacterized protein</fullName>
    </submittedName>
</protein>
<keyword evidence="3" id="KW-1185">Reference proteome</keyword>
<feature type="transmembrane region" description="Helical" evidence="1">
    <location>
        <begin position="26"/>
        <end position="47"/>
    </location>
</feature>
<sequence length="79" mass="8705">MTLMNQMMWIAEKNAEFDPDKVTPGVAGFVMVAVLAGAIILLGFSLVKRLRRNAYRSEIREDIANELAAGEAQDPEPRG</sequence>
<proteinExistence type="predicted"/>
<reference evidence="2 3" key="1">
    <citation type="submission" date="2020-03" db="EMBL/GenBank/DDBJ databases">
        <title>Leucobacter sp. nov., isolated from beetles.</title>
        <authorList>
            <person name="Hyun D.-W."/>
            <person name="Bae J.-W."/>
        </authorList>
    </citation>
    <scope>NUCLEOTIDE SEQUENCE [LARGE SCALE GENOMIC DNA]</scope>
    <source>
        <strain evidence="2 3">HDW9C</strain>
    </source>
</reference>
<organism evidence="2 3">
    <name type="scientific">Leucobacter viscericola</name>
    <dbReference type="NCBI Taxonomy" id="2714935"/>
    <lineage>
        <taxon>Bacteria</taxon>
        <taxon>Bacillati</taxon>
        <taxon>Actinomycetota</taxon>
        <taxon>Actinomycetes</taxon>
        <taxon>Micrococcales</taxon>
        <taxon>Microbacteriaceae</taxon>
        <taxon>Leucobacter</taxon>
    </lineage>
</organism>
<evidence type="ECO:0000313" key="2">
    <source>
        <dbReference type="EMBL" id="QIK64024.1"/>
    </source>
</evidence>